<name>A0ABW6YZN8_9ACTN</name>
<evidence type="ECO:0000313" key="2">
    <source>
        <dbReference type="Proteomes" id="UP001603418"/>
    </source>
</evidence>
<dbReference type="EMBL" id="JBICBM010000010">
    <property type="protein sequence ID" value="MFF9884264.1"/>
    <property type="molecule type" value="Genomic_DNA"/>
</dbReference>
<comment type="caution">
    <text evidence="1">The sequence shown here is derived from an EMBL/GenBank/DDBJ whole genome shotgun (WGS) entry which is preliminary data.</text>
</comment>
<protein>
    <submittedName>
        <fullName evidence="1">Uncharacterized protein</fullName>
    </submittedName>
</protein>
<organism evidence="1 2">
    <name type="scientific">Streptomyces eurythermus</name>
    <dbReference type="NCBI Taxonomy" id="42237"/>
    <lineage>
        <taxon>Bacteria</taxon>
        <taxon>Bacillati</taxon>
        <taxon>Actinomycetota</taxon>
        <taxon>Actinomycetes</taxon>
        <taxon>Kitasatosporales</taxon>
        <taxon>Streptomycetaceae</taxon>
        <taxon>Streptomyces</taxon>
    </lineage>
</organism>
<keyword evidence="2" id="KW-1185">Reference proteome</keyword>
<gene>
    <name evidence="1" type="ORF">ACF1HC_22085</name>
</gene>
<reference evidence="1 2" key="1">
    <citation type="submission" date="2024-10" db="EMBL/GenBank/DDBJ databases">
        <title>The Natural Products Discovery Center: Release of the First 8490 Sequenced Strains for Exploring Actinobacteria Biosynthetic Diversity.</title>
        <authorList>
            <person name="Kalkreuter E."/>
            <person name="Kautsar S.A."/>
            <person name="Yang D."/>
            <person name="Bader C.D."/>
            <person name="Teijaro C.N."/>
            <person name="Fluegel L."/>
            <person name="Davis C.M."/>
            <person name="Simpson J.R."/>
            <person name="Lauterbach L."/>
            <person name="Steele A.D."/>
            <person name="Gui C."/>
            <person name="Meng S."/>
            <person name="Li G."/>
            <person name="Viehrig K."/>
            <person name="Ye F."/>
            <person name="Su P."/>
            <person name="Kiefer A.F."/>
            <person name="Nichols A."/>
            <person name="Cepeda A.J."/>
            <person name="Yan W."/>
            <person name="Fan B."/>
            <person name="Jiang Y."/>
            <person name="Adhikari A."/>
            <person name="Zheng C.-J."/>
            <person name="Schuster L."/>
            <person name="Cowan T.M."/>
            <person name="Smanski M.J."/>
            <person name="Chevrette M.G."/>
            <person name="De Carvalho L.P.S."/>
            <person name="Shen B."/>
        </authorList>
    </citation>
    <scope>NUCLEOTIDE SEQUENCE [LARGE SCALE GENOMIC DNA]</scope>
    <source>
        <strain evidence="1 2">NPDC013366</strain>
    </source>
</reference>
<sequence>MSTVDLAPAGLKRVAARDVSPRETRYLAQVDIDSVALEECWGGPETIRDDFAEWFAFAFSPADGEAFILLREAENPPAPGFILSVTGGLFSPRAADLIVRALAVAGARVTHLNSEAG</sequence>
<accession>A0ABW6YZN8</accession>
<dbReference type="Proteomes" id="UP001603418">
    <property type="component" value="Unassembled WGS sequence"/>
</dbReference>
<proteinExistence type="predicted"/>
<dbReference type="RefSeq" id="WP_167513271.1">
    <property type="nucleotide sequence ID" value="NZ_JBICBM010000010.1"/>
</dbReference>
<evidence type="ECO:0000313" key="1">
    <source>
        <dbReference type="EMBL" id="MFF9884264.1"/>
    </source>
</evidence>